<dbReference type="SUPFAM" id="SSF54534">
    <property type="entry name" value="FKBP-like"/>
    <property type="match status" value="1"/>
</dbReference>
<dbReference type="GO" id="GO:0003755">
    <property type="term" value="F:peptidyl-prolyl cis-trans isomerase activity"/>
    <property type="evidence" value="ECO:0007669"/>
    <property type="project" value="UniProtKB-UniRule"/>
</dbReference>
<dbReference type="PANTHER" id="PTHR43811:SF19">
    <property type="entry name" value="39 KDA FK506-BINDING NUCLEAR PROTEIN"/>
    <property type="match status" value="1"/>
</dbReference>
<name>A0A6G9YAN4_9NOCA</name>
<evidence type="ECO:0000256" key="1">
    <source>
        <dbReference type="ARBA" id="ARBA00000971"/>
    </source>
</evidence>
<dbReference type="PANTHER" id="PTHR43811">
    <property type="entry name" value="FKBP-TYPE PEPTIDYL-PROLYL CIS-TRANS ISOMERASE FKPA"/>
    <property type="match status" value="1"/>
</dbReference>
<dbReference type="KEGG" id="nah:F5544_11440"/>
<keyword evidence="4 5" id="KW-0413">Isomerase</keyword>
<dbReference type="EMBL" id="CP046172">
    <property type="protein sequence ID" value="QIS10180.1"/>
    <property type="molecule type" value="Genomic_DNA"/>
</dbReference>
<protein>
    <recommendedName>
        <fullName evidence="6">Peptidyl-prolyl cis-trans isomerase</fullName>
        <ecNumber evidence="6">5.2.1.8</ecNumber>
    </recommendedName>
</protein>
<evidence type="ECO:0000313" key="8">
    <source>
        <dbReference type="EMBL" id="QIS10180.1"/>
    </source>
</evidence>
<feature type="domain" description="PPIase FKBP-type" evidence="7">
    <location>
        <begin position="205"/>
        <end position="292"/>
    </location>
</feature>
<comment type="similarity">
    <text evidence="2 6">Belongs to the FKBP-type PPIase family.</text>
</comment>
<dbReference type="InterPro" id="IPR001179">
    <property type="entry name" value="PPIase_FKBP_dom"/>
</dbReference>
<evidence type="ECO:0000256" key="4">
    <source>
        <dbReference type="ARBA" id="ARBA00023235"/>
    </source>
</evidence>
<evidence type="ECO:0000256" key="2">
    <source>
        <dbReference type="ARBA" id="ARBA00006577"/>
    </source>
</evidence>
<sequence length="293" mass="31412">MMTETNSGWRGECESVTISASSETVCGGVTVPATWLFVRVAGKRTLYSVLFRNMLPDNPLRVCCTRISEFHRMPGTARRMEMTARYGIDRGRWCGRLPRRRQRVWSRFGRMQTLARFIGIAAAAAALTLTACGSSDSKSDAPSSAKPTAAAQVQSKGRACTAEDIGVTGDFGAAPKITIPNDCDPPKQLITKDLVQGSSPAAAPGQPLTMNYALVTWSDKKKLDSSFDRGKPFQLTLGAGMVIPGWDQGLVGVQQGTRRLLIIPPELGYGSGGNGIKPNETLVFVTDAVAVGK</sequence>
<keyword evidence="9" id="KW-1185">Reference proteome</keyword>
<dbReference type="PROSITE" id="PS50059">
    <property type="entry name" value="FKBP_PPIASE"/>
    <property type="match status" value="1"/>
</dbReference>
<keyword evidence="3 5" id="KW-0697">Rotamase</keyword>
<reference evidence="8 9" key="1">
    <citation type="journal article" date="2019" name="ACS Chem. Biol.">
        <title>Identification and Mobilization of a Cryptic Antibiotic Biosynthesis Gene Locus from a Human-Pathogenic Nocardia Isolate.</title>
        <authorList>
            <person name="Herisse M."/>
            <person name="Ishida K."/>
            <person name="Porter J.L."/>
            <person name="Howden B."/>
            <person name="Hertweck C."/>
            <person name="Stinear T.P."/>
            <person name="Pidot S.J."/>
        </authorList>
    </citation>
    <scope>NUCLEOTIDE SEQUENCE [LARGE SCALE GENOMIC DNA]</scope>
    <source>
        <strain evidence="8 9">AUSMDU00012717</strain>
    </source>
</reference>
<evidence type="ECO:0000256" key="5">
    <source>
        <dbReference type="PROSITE-ProRule" id="PRU00277"/>
    </source>
</evidence>
<dbReference type="Gene3D" id="3.10.50.40">
    <property type="match status" value="1"/>
</dbReference>
<evidence type="ECO:0000313" key="9">
    <source>
        <dbReference type="Proteomes" id="UP000503540"/>
    </source>
</evidence>
<evidence type="ECO:0000259" key="7">
    <source>
        <dbReference type="PROSITE" id="PS50059"/>
    </source>
</evidence>
<dbReference type="InterPro" id="IPR046357">
    <property type="entry name" value="PPIase_dom_sf"/>
</dbReference>
<accession>A0A6G9YAN4</accession>
<evidence type="ECO:0000256" key="6">
    <source>
        <dbReference type="RuleBase" id="RU003915"/>
    </source>
</evidence>
<proteinExistence type="inferred from homology"/>
<comment type="catalytic activity">
    <reaction evidence="1 5 6">
        <text>[protein]-peptidylproline (omega=180) = [protein]-peptidylproline (omega=0)</text>
        <dbReference type="Rhea" id="RHEA:16237"/>
        <dbReference type="Rhea" id="RHEA-COMP:10747"/>
        <dbReference type="Rhea" id="RHEA-COMP:10748"/>
        <dbReference type="ChEBI" id="CHEBI:83833"/>
        <dbReference type="ChEBI" id="CHEBI:83834"/>
        <dbReference type="EC" id="5.2.1.8"/>
    </reaction>
</comment>
<organism evidence="8 9">
    <name type="scientific">Nocardia arthritidis</name>
    <dbReference type="NCBI Taxonomy" id="228602"/>
    <lineage>
        <taxon>Bacteria</taxon>
        <taxon>Bacillati</taxon>
        <taxon>Actinomycetota</taxon>
        <taxon>Actinomycetes</taxon>
        <taxon>Mycobacteriales</taxon>
        <taxon>Nocardiaceae</taxon>
        <taxon>Nocardia</taxon>
    </lineage>
</organism>
<gene>
    <name evidence="8" type="ORF">F5544_11440</name>
</gene>
<dbReference type="Proteomes" id="UP000503540">
    <property type="component" value="Chromosome"/>
</dbReference>
<dbReference type="AlphaFoldDB" id="A0A6G9YAN4"/>
<dbReference type="EC" id="5.2.1.8" evidence="6"/>
<evidence type="ECO:0000256" key="3">
    <source>
        <dbReference type="ARBA" id="ARBA00023110"/>
    </source>
</evidence>
<dbReference type="Pfam" id="PF00254">
    <property type="entry name" value="FKBP_C"/>
    <property type="match status" value="1"/>
</dbReference>